<dbReference type="Ensembl" id="ENSSHAT00000017629.2">
    <property type="protein sequence ID" value="ENSSHAP00000017484.2"/>
    <property type="gene ID" value="ENSSHAG00000014857.2"/>
</dbReference>
<evidence type="ECO:0000313" key="5">
    <source>
        <dbReference type="Ensembl" id="ENSSHAP00000017484.2"/>
    </source>
</evidence>
<evidence type="ECO:0008006" key="7">
    <source>
        <dbReference type="Google" id="ProtNLM"/>
    </source>
</evidence>
<comment type="similarity">
    <text evidence="2">Belongs to the perilipin family.</text>
</comment>
<reference evidence="5" key="2">
    <citation type="submission" date="2025-08" db="UniProtKB">
        <authorList>
            <consortium name="Ensembl"/>
        </authorList>
    </citation>
    <scope>IDENTIFICATION</scope>
</reference>
<keyword evidence="3" id="KW-0551">Lipid droplet</keyword>
<accession>G3WPX9</accession>
<dbReference type="HOGENOM" id="CLU_784250_0_0_1"/>
<sequence length="373" mass="42384">MLRYNFGHITTTVTIEPHMNLTSNSREKIPDLSGTRTSPSEMEETVCNMMLNDAKLLVTELNSKSSSESVKEEKMSRSQVPVPQEKPQEILDKAQQERETNSLMNNSGASSKEDATNNCVTPKIVSEDEKIFSEIQEEKQNLEKLKVSMDKYFPTSLDVDDIQEFSKENKDDFGEDSGKDKGYFIPLGSLPSNLQPQAYKSAMEVIRDAKNIIRKLLYQLYEAIELTYQSKQGSEDQKNYHKALFELWIKWSESQSEDTDDDIQLLEIRTLGMSRSIALKLQSAFMDLMPKVQGLPTSLQDKMEQACYDMQELHTTFSSSNNFEDLDKHNLNQSQLKLIRAQGSIEELVCFLENGISSDRSIGPLSPSISLIK</sequence>
<dbReference type="Pfam" id="PF03036">
    <property type="entry name" value="Perilipin"/>
    <property type="match status" value="1"/>
</dbReference>
<dbReference type="AlphaFoldDB" id="G3WPX9"/>
<reference evidence="5 6" key="1">
    <citation type="journal article" date="2011" name="Proc. Natl. Acad. Sci. U.S.A.">
        <title>Genetic diversity and population structure of the endangered marsupial Sarcophilus harrisii (Tasmanian devil).</title>
        <authorList>
            <person name="Miller W."/>
            <person name="Hayes V.M."/>
            <person name="Ratan A."/>
            <person name="Petersen D.C."/>
            <person name="Wittekindt N.E."/>
            <person name="Miller J."/>
            <person name="Walenz B."/>
            <person name="Knight J."/>
            <person name="Qi J."/>
            <person name="Zhao F."/>
            <person name="Wang Q."/>
            <person name="Bedoya-Reina O.C."/>
            <person name="Katiyar N."/>
            <person name="Tomsho L.P."/>
            <person name="Kasson L.M."/>
            <person name="Hardie R.A."/>
            <person name="Woodbridge P."/>
            <person name="Tindall E.A."/>
            <person name="Bertelsen M.F."/>
            <person name="Dixon D."/>
            <person name="Pyecroft S."/>
            <person name="Helgen K.M."/>
            <person name="Lesk A.M."/>
            <person name="Pringle T.H."/>
            <person name="Patterson N."/>
            <person name="Zhang Y."/>
            <person name="Kreiss A."/>
            <person name="Woods G.M."/>
            <person name="Jones M.E."/>
            <person name="Schuster S.C."/>
        </authorList>
    </citation>
    <scope>NUCLEOTIDE SEQUENCE [LARGE SCALE GENOMIC DNA]</scope>
</reference>
<dbReference type="GO" id="GO:0005811">
    <property type="term" value="C:lipid droplet"/>
    <property type="evidence" value="ECO:0007669"/>
    <property type="project" value="UniProtKB-SubCell"/>
</dbReference>
<dbReference type="PANTHER" id="PTHR14024:SF11">
    <property type="entry name" value="PERILIPIN-3"/>
    <property type="match status" value="1"/>
</dbReference>
<evidence type="ECO:0000256" key="1">
    <source>
        <dbReference type="ARBA" id="ARBA00004502"/>
    </source>
</evidence>
<evidence type="ECO:0000256" key="4">
    <source>
        <dbReference type="SAM" id="MobiDB-lite"/>
    </source>
</evidence>
<feature type="region of interest" description="Disordered" evidence="4">
    <location>
        <begin position="62"/>
        <end position="117"/>
    </location>
</feature>
<evidence type="ECO:0000313" key="6">
    <source>
        <dbReference type="Proteomes" id="UP000007648"/>
    </source>
</evidence>
<dbReference type="eggNOG" id="ENOG502R7TG">
    <property type="taxonomic scope" value="Eukaryota"/>
</dbReference>
<dbReference type="Proteomes" id="UP000007648">
    <property type="component" value="Unassembled WGS sequence"/>
</dbReference>
<dbReference type="GeneTree" id="ENSGT00950000182920"/>
<keyword evidence="6" id="KW-1185">Reference proteome</keyword>
<dbReference type="GO" id="GO:0019915">
    <property type="term" value="P:lipid storage"/>
    <property type="evidence" value="ECO:0007669"/>
    <property type="project" value="TreeGrafter"/>
</dbReference>
<evidence type="ECO:0000256" key="3">
    <source>
        <dbReference type="ARBA" id="ARBA00022677"/>
    </source>
</evidence>
<dbReference type="Gene3D" id="1.20.120.340">
    <property type="entry name" value="Flagellar protein FliS"/>
    <property type="match status" value="1"/>
</dbReference>
<dbReference type="InterPro" id="IPR004279">
    <property type="entry name" value="Perilipin"/>
</dbReference>
<reference evidence="5" key="3">
    <citation type="submission" date="2025-09" db="UniProtKB">
        <authorList>
            <consortium name="Ensembl"/>
        </authorList>
    </citation>
    <scope>IDENTIFICATION</scope>
</reference>
<dbReference type="STRING" id="9305.ENSSHAP00000017484"/>
<feature type="compositionally biased region" description="Polar residues" evidence="4">
    <location>
        <begin position="101"/>
        <end position="117"/>
    </location>
</feature>
<dbReference type="InParanoid" id="G3WPX9"/>
<organism evidence="5 6">
    <name type="scientific">Sarcophilus harrisii</name>
    <name type="common">Tasmanian devil</name>
    <name type="synonym">Sarcophilus laniarius</name>
    <dbReference type="NCBI Taxonomy" id="9305"/>
    <lineage>
        <taxon>Eukaryota</taxon>
        <taxon>Metazoa</taxon>
        <taxon>Chordata</taxon>
        <taxon>Craniata</taxon>
        <taxon>Vertebrata</taxon>
        <taxon>Euteleostomi</taxon>
        <taxon>Mammalia</taxon>
        <taxon>Metatheria</taxon>
        <taxon>Dasyuromorphia</taxon>
        <taxon>Dasyuridae</taxon>
        <taxon>Sarcophilus</taxon>
    </lineage>
</organism>
<comment type="subcellular location">
    <subcellularLocation>
        <location evidence="1">Lipid droplet</location>
    </subcellularLocation>
</comment>
<dbReference type="SUPFAM" id="SSF109775">
    <property type="entry name" value="Mannose-6-phosphate receptor binding protein 1 (Tip47), C-terminal domain"/>
    <property type="match status" value="1"/>
</dbReference>
<dbReference type="GO" id="GO:0005829">
    <property type="term" value="C:cytosol"/>
    <property type="evidence" value="ECO:0007669"/>
    <property type="project" value="TreeGrafter"/>
</dbReference>
<protein>
    <recommendedName>
        <fullName evidence="7">Perilipin</fullName>
    </recommendedName>
</protein>
<evidence type="ECO:0000256" key="2">
    <source>
        <dbReference type="ARBA" id="ARBA00006311"/>
    </source>
</evidence>
<proteinExistence type="inferred from homology"/>
<name>G3WPX9_SARHA</name>
<dbReference type="GO" id="GO:0010890">
    <property type="term" value="P:positive regulation of triglyceride storage"/>
    <property type="evidence" value="ECO:0007669"/>
    <property type="project" value="TreeGrafter"/>
</dbReference>
<dbReference type="PANTHER" id="PTHR14024">
    <property type="entry name" value="PERILIPIN"/>
    <property type="match status" value="1"/>
</dbReference>
<feature type="compositionally biased region" description="Basic and acidic residues" evidence="4">
    <location>
        <begin position="86"/>
        <end position="100"/>
    </location>
</feature>